<sequence length="100" mass="10843">MVPRFSSPLATTTSATADSAGLITRIPARWFSSKPAAWLGSRACLLPVTSSRSPPRTSGEGSLQEAENGKRRHGKENATEEIEEQEPSKEEDAEAEEKED</sequence>
<dbReference type="Proteomes" id="UP000662637">
    <property type="component" value="Unassembled WGS sequence"/>
</dbReference>
<accession>A0A5E4CIY3</accession>
<dbReference type="AlphaFoldDB" id="A0A5E4CIY3"/>
<feature type="region of interest" description="Disordered" evidence="1">
    <location>
        <begin position="46"/>
        <end position="100"/>
    </location>
</feature>
<feature type="region of interest" description="Disordered" evidence="1">
    <location>
        <begin position="1"/>
        <end position="21"/>
    </location>
</feature>
<reference evidence="3 4" key="1">
    <citation type="submission" date="2019-04" db="EMBL/GenBank/DDBJ databases">
        <authorList>
            <person name="Alioto T."/>
            <person name="Alioto T."/>
        </authorList>
    </citation>
    <scope>NUCLEOTIDE SEQUENCE [LARGE SCALE GENOMIC DNA]</scope>
</reference>
<evidence type="ECO:0000313" key="4">
    <source>
        <dbReference type="Proteomes" id="UP000335636"/>
    </source>
</evidence>
<evidence type="ECO:0000313" key="3">
    <source>
        <dbReference type="EMBL" id="VTJ81827.1"/>
    </source>
</evidence>
<name>A0A5E4CIY3_MARMO</name>
<dbReference type="EMBL" id="CABDUW010001462">
    <property type="protein sequence ID" value="VTJ81827.1"/>
    <property type="molecule type" value="Genomic_DNA"/>
</dbReference>
<feature type="compositionally biased region" description="Acidic residues" evidence="1">
    <location>
        <begin position="79"/>
        <end position="100"/>
    </location>
</feature>
<keyword evidence="4" id="KW-1185">Reference proteome</keyword>
<dbReference type="EMBL" id="WJEC01000444">
    <property type="protein sequence ID" value="KAF7483118.1"/>
    <property type="molecule type" value="Genomic_DNA"/>
</dbReference>
<gene>
    <name evidence="2" type="ORF">GHT09_005490</name>
    <name evidence="3" type="ORF">MONAX_5E042508</name>
</gene>
<feature type="compositionally biased region" description="Low complexity" evidence="1">
    <location>
        <begin position="49"/>
        <end position="62"/>
    </location>
</feature>
<organism evidence="3 4">
    <name type="scientific">Marmota monax</name>
    <name type="common">Woodchuck</name>
    <dbReference type="NCBI Taxonomy" id="9995"/>
    <lineage>
        <taxon>Eukaryota</taxon>
        <taxon>Metazoa</taxon>
        <taxon>Chordata</taxon>
        <taxon>Craniata</taxon>
        <taxon>Vertebrata</taxon>
        <taxon>Euteleostomi</taxon>
        <taxon>Mammalia</taxon>
        <taxon>Eutheria</taxon>
        <taxon>Euarchontoglires</taxon>
        <taxon>Glires</taxon>
        <taxon>Rodentia</taxon>
        <taxon>Sciuromorpha</taxon>
        <taxon>Sciuridae</taxon>
        <taxon>Xerinae</taxon>
        <taxon>Marmotini</taxon>
        <taxon>Marmota</taxon>
    </lineage>
</organism>
<reference evidence="2" key="2">
    <citation type="submission" date="2020-08" db="EMBL/GenBank/DDBJ databases">
        <authorList>
            <person name="Shumante A."/>
            <person name="Zimin A.V."/>
            <person name="Puiu D."/>
            <person name="Salzberg S.L."/>
        </authorList>
    </citation>
    <scope>NUCLEOTIDE SEQUENCE</scope>
    <source>
        <strain evidence="2">WC2-LM</strain>
        <tissue evidence="2">Liver</tissue>
    </source>
</reference>
<dbReference type="Proteomes" id="UP000335636">
    <property type="component" value="Unassembled WGS sequence"/>
</dbReference>
<evidence type="ECO:0000313" key="2">
    <source>
        <dbReference type="EMBL" id="KAF7483118.1"/>
    </source>
</evidence>
<feature type="compositionally biased region" description="Low complexity" evidence="1">
    <location>
        <begin position="1"/>
        <end position="20"/>
    </location>
</feature>
<evidence type="ECO:0000256" key="1">
    <source>
        <dbReference type="SAM" id="MobiDB-lite"/>
    </source>
</evidence>
<protein>
    <submittedName>
        <fullName evidence="3">Uncharacterized protein</fullName>
    </submittedName>
</protein>
<proteinExistence type="predicted"/>